<dbReference type="EMBL" id="JAAKFY010000002">
    <property type="protein sequence ID" value="KAF3859978.1"/>
    <property type="molecule type" value="Genomic_DNA"/>
</dbReference>
<accession>A0A7J5ZHV3</accession>
<proteinExistence type="predicted"/>
<dbReference type="PANTHER" id="PTHR46289:SF16">
    <property type="entry name" value="52 KDA REPRESSOR OF THE INHIBITOR OF THE PROTEIN KINASE"/>
    <property type="match status" value="1"/>
</dbReference>
<dbReference type="OrthoDB" id="6617140at2759"/>
<dbReference type="InterPro" id="IPR008906">
    <property type="entry name" value="HATC_C_dom"/>
</dbReference>
<name>A0A7J5ZHV3_DISMA</name>
<dbReference type="InterPro" id="IPR012337">
    <property type="entry name" value="RNaseH-like_sf"/>
</dbReference>
<feature type="domain" description="HAT C-terminal dimerisation" evidence="1">
    <location>
        <begin position="445"/>
        <end position="501"/>
    </location>
</feature>
<dbReference type="GO" id="GO:0046983">
    <property type="term" value="F:protein dimerization activity"/>
    <property type="evidence" value="ECO:0007669"/>
    <property type="project" value="InterPro"/>
</dbReference>
<dbReference type="InterPro" id="IPR052958">
    <property type="entry name" value="IFN-induced_PKR_regulator"/>
</dbReference>
<dbReference type="Pfam" id="PF05699">
    <property type="entry name" value="Dimer_Tnp_hAT"/>
    <property type="match status" value="1"/>
</dbReference>
<evidence type="ECO:0000259" key="1">
    <source>
        <dbReference type="Pfam" id="PF05699"/>
    </source>
</evidence>
<dbReference type="SUPFAM" id="SSF53098">
    <property type="entry name" value="Ribonuclease H-like"/>
    <property type="match status" value="1"/>
</dbReference>
<organism evidence="2 3">
    <name type="scientific">Dissostichus mawsoni</name>
    <name type="common">Antarctic cod</name>
    <dbReference type="NCBI Taxonomy" id="36200"/>
    <lineage>
        <taxon>Eukaryota</taxon>
        <taxon>Metazoa</taxon>
        <taxon>Chordata</taxon>
        <taxon>Craniata</taxon>
        <taxon>Vertebrata</taxon>
        <taxon>Euteleostomi</taxon>
        <taxon>Actinopterygii</taxon>
        <taxon>Neopterygii</taxon>
        <taxon>Teleostei</taxon>
        <taxon>Neoteleostei</taxon>
        <taxon>Acanthomorphata</taxon>
        <taxon>Eupercaria</taxon>
        <taxon>Perciformes</taxon>
        <taxon>Notothenioidei</taxon>
        <taxon>Nototheniidae</taxon>
        <taxon>Dissostichus</taxon>
    </lineage>
</organism>
<feature type="non-terminal residue" evidence="2">
    <location>
        <position position="1"/>
    </location>
</feature>
<sequence length="528" mass="60029">KKQKNTIFINDGFRDWKNAIGEKRGIISNHSCSPAHLHASELAENVLSVAQGQQKSINSVLSDAYAEKVGMNRKALLSILDVINLSKRNIALRGNWTGEKAILSQLEKWGLEIDYLRGQGYDGASAMSGHVSGVQQRMKELQPRALFTHCRSHALNLVVVHGCSDIPLIRNTMATIENIAHLLSENTCYKKNQKEAWKHTQVSKGKQEVYSHVGHTLGLQRKTVGAFLDHFKSAHSALTDLESRTSSNSNKANNLRHSMESFDTIVTAVTTNKILGYIQPLTKELQSPNIDLMTAYKEPERWLRNEEGFCDIYAQSIELASTIDVVPSKKRVTNRQQNRANTPSQSIEEHYRLNLFYPFIDHVTSQLNTRFVENSEPAMLATYLIPSALSRLTKDKQEMMVSWYREDLPQPDSIDQEIHRWKVKNQPPTLLVSTAKDTLNMINVQYYPNIHCILSIYLTLPVTTCSCERSFSALRRLKTWLRSSIGNDRLSGLAMMHVHRNRALDPEKVLKRWDACGHRRIVSAFDRK</sequence>
<dbReference type="Proteomes" id="UP000518266">
    <property type="component" value="Unassembled WGS sequence"/>
</dbReference>
<gene>
    <name evidence="2" type="ORF">F7725_000233</name>
</gene>
<dbReference type="PANTHER" id="PTHR46289">
    <property type="entry name" value="52 KDA REPRESSOR OF THE INHIBITOR OF THE PROTEIN KINASE-LIKE PROTEIN-RELATED"/>
    <property type="match status" value="1"/>
</dbReference>
<evidence type="ECO:0000313" key="3">
    <source>
        <dbReference type="Proteomes" id="UP000518266"/>
    </source>
</evidence>
<protein>
    <recommendedName>
        <fullName evidence="1">HAT C-terminal dimerisation domain-containing protein</fullName>
    </recommendedName>
</protein>
<comment type="caution">
    <text evidence="2">The sequence shown here is derived from an EMBL/GenBank/DDBJ whole genome shotgun (WGS) entry which is preliminary data.</text>
</comment>
<keyword evidence="3" id="KW-1185">Reference proteome</keyword>
<dbReference type="AlphaFoldDB" id="A0A7J5ZHV3"/>
<evidence type="ECO:0000313" key="2">
    <source>
        <dbReference type="EMBL" id="KAF3859978.1"/>
    </source>
</evidence>
<reference evidence="2 3" key="1">
    <citation type="submission" date="2020-03" db="EMBL/GenBank/DDBJ databases">
        <title>Dissostichus mawsoni Genome sequencing and assembly.</title>
        <authorList>
            <person name="Park H."/>
        </authorList>
    </citation>
    <scope>NUCLEOTIDE SEQUENCE [LARGE SCALE GENOMIC DNA]</scope>
    <source>
        <strain evidence="2">DM0001</strain>
        <tissue evidence="2">Muscle</tissue>
    </source>
</reference>